<evidence type="ECO:0000313" key="2">
    <source>
        <dbReference type="EMBL" id="JAA77759.1"/>
    </source>
</evidence>
<feature type="region of interest" description="Disordered" evidence="1">
    <location>
        <begin position="46"/>
        <end position="85"/>
    </location>
</feature>
<sequence>MPRVPNITYFISMLIDDYNSVMSDVFITREGCSGLVLGSCLNGTASNKAGSGSGSCGTSGGDPADSGDGAGTSAVASSNVASVDA</sequence>
<accession>S4NL20</accession>
<feature type="compositionally biased region" description="Low complexity" evidence="1">
    <location>
        <begin position="61"/>
        <end position="85"/>
    </location>
</feature>
<dbReference type="EMBL" id="GAIX01014801">
    <property type="protein sequence ID" value="JAA77759.1"/>
    <property type="molecule type" value="Transcribed_RNA"/>
</dbReference>
<dbReference type="AlphaFoldDB" id="S4NL20"/>
<organism evidence="2">
    <name type="scientific">Pararge aegeria</name>
    <name type="common">speckled wood butterfly</name>
    <dbReference type="NCBI Taxonomy" id="116150"/>
    <lineage>
        <taxon>Eukaryota</taxon>
        <taxon>Metazoa</taxon>
        <taxon>Ecdysozoa</taxon>
        <taxon>Arthropoda</taxon>
        <taxon>Hexapoda</taxon>
        <taxon>Insecta</taxon>
        <taxon>Pterygota</taxon>
        <taxon>Neoptera</taxon>
        <taxon>Endopterygota</taxon>
        <taxon>Lepidoptera</taxon>
        <taxon>Glossata</taxon>
        <taxon>Ditrysia</taxon>
        <taxon>Papilionoidea</taxon>
        <taxon>Nymphalidae</taxon>
        <taxon>Satyrinae</taxon>
        <taxon>Satyrini</taxon>
        <taxon>Parargina</taxon>
        <taxon>Pararge</taxon>
    </lineage>
</organism>
<evidence type="ECO:0000256" key="1">
    <source>
        <dbReference type="SAM" id="MobiDB-lite"/>
    </source>
</evidence>
<protein>
    <submittedName>
        <fullName evidence="2">Uncharacterized protein</fullName>
    </submittedName>
</protein>
<name>S4NL20_9NEOP</name>
<feature type="compositionally biased region" description="Gly residues" evidence="1">
    <location>
        <begin position="51"/>
        <end position="60"/>
    </location>
</feature>
<reference evidence="2" key="1">
    <citation type="journal article" date="2013" name="BMC Genomics">
        <title>Unscrambling butterfly oogenesis.</title>
        <authorList>
            <person name="Carter J.M."/>
            <person name="Baker S.C."/>
            <person name="Pink R."/>
            <person name="Carter D.R."/>
            <person name="Collins A."/>
            <person name="Tomlin J."/>
            <person name="Gibbs M."/>
            <person name="Breuker C.J."/>
        </authorList>
    </citation>
    <scope>NUCLEOTIDE SEQUENCE</scope>
    <source>
        <tissue evidence="2">Ovary</tissue>
    </source>
</reference>
<feature type="non-terminal residue" evidence="2">
    <location>
        <position position="85"/>
    </location>
</feature>
<reference evidence="2" key="2">
    <citation type="submission" date="2013-05" db="EMBL/GenBank/DDBJ databases">
        <authorList>
            <person name="Carter J.-M."/>
            <person name="Baker S.C."/>
            <person name="Pink R."/>
            <person name="Carter D.R.F."/>
            <person name="Collins A."/>
            <person name="Tomlin J."/>
            <person name="Gibbs M."/>
            <person name="Breuker C.J."/>
        </authorList>
    </citation>
    <scope>NUCLEOTIDE SEQUENCE</scope>
    <source>
        <tissue evidence="2">Ovary</tissue>
    </source>
</reference>
<proteinExistence type="predicted"/>